<dbReference type="InterPro" id="IPR012001">
    <property type="entry name" value="Thiamin_PyroP_enz_TPP-bd_dom"/>
</dbReference>
<organism evidence="7 8">
    <name type="scientific">Zhihengliuella alba</name>
    <dbReference type="NCBI Taxonomy" id="547018"/>
    <lineage>
        <taxon>Bacteria</taxon>
        <taxon>Bacillati</taxon>
        <taxon>Actinomycetota</taxon>
        <taxon>Actinomycetes</taxon>
        <taxon>Micrococcales</taxon>
        <taxon>Micrococcaceae</taxon>
        <taxon>Zhihengliuella</taxon>
    </lineage>
</organism>
<comment type="similarity">
    <text evidence="1 3">Belongs to the TPP enzyme family.</text>
</comment>
<evidence type="ECO:0000259" key="6">
    <source>
        <dbReference type="Pfam" id="PF02776"/>
    </source>
</evidence>
<dbReference type="InterPro" id="IPR000399">
    <property type="entry name" value="TPP-bd_CS"/>
</dbReference>
<gene>
    <name evidence="7" type="ORF">GCM10022377_22440</name>
</gene>
<name>A0ABP7DQH2_9MICC</name>
<keyword evidence="8" id="KW-1185">Reference proteome</keyword>
<dbReference type="PANTHER" id="PTHR18968">
    <property type="entry name" value="THIAMINE PYROPHOSPHATE ENZYMES"/>
    <property type="match status" value="1"/>
</dbReference>
<evidence type="ECO:0000259" key="5">
    <source>
        <dbReference type="Pfam" id="PF02775"/>
    </source>
</evidence>
<dbReference type="Gene3D" id="3.40.50.1220">
    <property type="entry name" value="TPP-binding domain"/>
    <property type="match status" value="1"/>
</dbReference>
<dbReference type="SUPFAM" id="SSF52518">
    <property type="entry name" value="Thiamin diphosphate-binding fold (THDP-binding)"/>
    <property type="match status" value="2"/>
</dbReference>
<dbReference type="Pfam" id="PF00205">
    <property type="entry name" value="TPP_enzyme_M"/>
    <property type="match status" value="1"/>
</dbReference>
<dbReference type="CDD" id="cd07035">
    <property type="entry name" value="TPP_PYR_POX_like"/>
    <property type="match status" value="1"/>
</dbReference>
<sequence length="542" mass="56198">MNTNDQPQERSGGQLLMAALSAHGVDTVFGIPGTHNLGIFAAMDDHGIRNVTTRHEQGAGYAADGYARSSGRVGVVVTTTGPGATNAATALGQAYSDSVPVLLIAPGVPTDHPSDGDGLLHEQVDQRATLAGVVRQSHRVQSLAEIPTAVARAFARMGHGRARPEYLEIPLDLIDAQGNVADVAPLAPAAPVVPAEAQIKSAAEALSGAEKLLIIAGGGAANAGDQVAAVAEYFDAPVITSTNGKGTLPEDHPLALGAGMQIDAFPGLVESVDAVLAIGTELASADWFGRYPDFPATFVRIDVDPTGLLTNVAPSHALLGDSAETLRLLLEALPAREGASEPRSQTELKERFSQAQEASAEAWMESFRSLNEVLPAETVIAADNAMSAYNGAVPAIRLHRSRSFLFPTGFGTLGYGLPAGIGAKVASPETPVVVLQGDGGMMFVIGELAAAAEAGLGLPVIIYDNGGYGEIRNEMDDRGDRVHSVALRSPDFPAMAEAMGCHGVHLSDPTELGRTVLQALEADRPTVIHVIEHSRAAAGMRS</sequence>
<keyword evidence="2 3" id="KW-0786">Thiamine pyrophosphate</keyword>
<dbReference type="Pfam" id="PF02776">
    <property type="entry name" value="TPP_enzyme_N"/>
    <property type="match status" value="1"/>
</dbReference>
<dbReference type="InterPro" id="IPR045229">
    <property type="entry name" value="TPP_enz"/>
</dbReference>
<evidence type="ECO:0000256" key="3">
    <source>
        <dbReference type="RuleBase" id="RU362132"/>
    </source>
</evidence>
<dbReference type="InterPro" id="IPR029061">
    <property type="entry name" value="THDP-binding"/>
</dbReference>
<dbReference type="EMBL" id="BAABCJ010000005">
    <property type="protein sequence ID" value="GAA3708120.1"/>
    <property type="molecule type" value="Genomic_DNA"/>
</dbReference>
<evidence type="ECO:0000256" key="1">
    <source>
        <dbReference type="ARBA" id="ARBA00007812"/>
    </source>
</evidence>
<evidence type="ECO:0000256" key="2">
    <source>
        <dbReference type="ARBA" id="ARBA00023052"/>
    </source>
</evidence>
<evidence type="ECO:0000313" key="8">
    <source>
        <dbReference type="Proteomes" id="UP001501536"/>
    </source>
</evidence>
<evidence type="ECO:0000313" key="7">
    <source>
        <dbReference type="EMBL" id="GAA3708120.1"/>
    </source>
</evidence>
<dbReference type="PANTHER" id="PTHR18968:SF167">
    <property type="entry name" value="ACETOLACTATE SYNTHASE LARGE SUBUNIT ILVB2-RELATED"/>
    <property type="match status" value="1"/>
</dbReference>
<dbReference type="SUPFAM" id="SSF52467">
    <property type="entry name" value="DHS-like NAD/FAD-binding domain"/>
    <property type="match status" value="1"/>
</dbReference>
<dbReference type="InterPro" id="IPR029035">
    <property type="entry name" value="DHS-like_NAD/FAD-binding_dom"/>
</dbReference>
<accession>A0ABP7DQH2</accession>
<dbReference type="InterPro" id="IPR012000">
    <property type="entry name" value="Thiamin_PyroP_enz_cen_dom"/>
</dbReference>
<comment type="caution">
    <text evidence="7">The sequence shown here is derived from an EMBL/GenBank/DDBJ whole genome shotgun (WGS) entry which is preliminary data.</text>
</comment>
<reference evidence="8" key="1">
    <citation type="journal article" date="2019" name="Int. J. Syst. Evol. Microbiol.">
        <title>The Global Catalogue of Microorganisms (GCM) 10K type strain sequencing project: providing services to taxonomists for standard genome sequencing and annotation.</title>
        <authorList>
            <consortium name="The Broad Institute Genomics Platform"/>
            <consortium name="The Broad Institute Genome Sequencing Center for Infectious Disease"/>
            <person name="Wu L."/>
            <person name="Ma J."/>
        </authorList>
    </citation>
    <scope>NUCLEOTIDE SEQUENCE [LARGE SCALE GENOMIC DNA]</scope>
    <source>
        <strain evidence="8">JCM 16961</strain>
    </source>
</reference>
<protein>
    <submittedName>
        <fullName evidence="7">5-guanidino-2-oxopentanoate decarboxylase</fullName>
    </submittedName>
</protein>
<feature type="domain" description="Thiamine pyrophosphate enzyme N-terminal TPP-binding" evidence="6">
    <location>
        <begin position="11"/>
        <end position="126"/>
    </location>
</feature>
<dbReference type="InterPro" id="IPR011766">
    <property type="entry name" value="TPP_enzyme_TPP-bd"/>
</dbReference>
<dbReference type="Proteomes" id="UP001501536">
    <property type="component" value="Unassembled WGS sequence"/>
</dbReference>
<dbReference type="CDD" id="cd00568">
    <property type="entry name" value="TPP_enzymes"/>
    <property type="match status" value="1"/>
</dbReference>
<dbReference type="PROSITE" id="PS00187">
    <property type="entry name" value="TPP_ENZYMES"/>
    <property type="match status" value="1"/>
</dbReference>
<dbReference type="Pfam" id="PF02775">
    <property type="entry name" value="TPP_enzyme_C"/>
    <property type="match status" value="1"/>
</dbReference>
<proteinExistence type="inferred from homology"/>
<dbReference type="RefSeq" id="WP_344884445.1">
    <property type="nucleotide sequence ID" value="NZ_BAABCJ010000005.1"/>
</dbReference>
<evidence type="ECO:0000259" key="4">
    <source>
        <dbReference type="Pfam" id="PF00205"/>
    </source>
</evidence>
<dbReference type="Gene3D" id="3.40.50.970">
    <property type="match status" value="2"/>
</dbReference>
<feature type="domain" description="Thiamine pyrophosphate enzyme central" evidence="4">
    <location>
        <begin position="199"/>
        <end position="328"/>
    </location>
</feature>
<feature type="domain" description="Thiamine pyrophosphate enzyme TPP-binding" evidence="5">
    <location>
        <begin position="396"/>
        <end position="530"/>
    </location>
</feature>